<evidence type="ECO:0000256" key="3">
    <source>
        <dbReference type="ARBA" id="ARBA00022679"/>
    </source>
</evidence>
<comment type="similarity">
    <text evidence="2 10">Belongs to the purine nucleoside phosphorylase YfiH/LACC1 family.</text>
</comment>
<evidence type="ECO:0000256" key="5">
    <source>
        <dbReference type="ARBA" id="ARBA00022801"/>
    </source>
</evidence>
<dbReference type="InterPro" id="IPR038371">
    <property type="entry name" value="Cu_polyphenol_OxRdtase_sf"/>
</dbReference>
<evidence type="ECO:0000256" key="10">
    <source>
        <dbReference type="RuleBase" id="RU361274"/>
    </source>
</evidence>
<evidence type="ECO:0000313" key="11">
    <source>
        <dbReference type="EMBL" id="MEA5257429.1"/>
    </source>
</evidence>
<protein>
    <recommendedName>
        <fullName evidence="10">Purine nucleoside phosphorylase</fullName>
    </recommendedName>
</protein>
<evidence type="ECO:0000256" key="7">
    <source>
        <dbReference type="ARBA" id="ARBA00047989"/>
    </source>
</evidence>
<keyword evidence="4" id="KW-0479">Metal-binding</keyword>
<keyword evidence="6" id="KW-0862">Zinc</keyword>
<dbReference type="PANTHER" id="PTHR30616:SF2">
    <property type="entry name" value="PURINE NUCLEOSIDE PHOSPHORYLASE LACC1"/>
    <property type="match status" value="1"/>
</dbReference>
<sequence length="247" mass="27317">MFTQPQIFEQFTALVAAESTRKNGFSEAPYNSLNLGLYSGDSLENVHKNRDKFYAALGFSAEKVAFSYQIHEDKVLTVTKVGSYDGFDALITNQADVYVAVTIADCTPILIYDAKQKVVAAIHAGWRGTVLGIVGKTITQMTTAFGTNPKDCFAYVGTCIDECSFEVGEEVAQNFDSQFKRFDTEKAKYFVDLKKANQAQLLALGVPINHIEISKFSTVLDNENYFSHRKEKGKTGRMLAIIGIKNG</sequence>
<evidence type="ECO:0000256" key="9">
    <source>
        <dbReference type="ARBA" id="ARBA00049893"/>
    </source>
</evidence>
<accession>A0ABU5QKQ4</accession>
<evidence type="ECO:0000256" key="2">
    <source>
        <dbReference type="ARBA" id="ARBA00007353"/>
    </source>
</evidence>
<dbReference type="SUPFAM" id="SSF64438">
    <property type="entry name" value="CNF1/YfiH-like putative cysteine hydrolases"/>
    <property type="match status" value="1"/>
</dbReference>
<comment type="catalytic activity">
    <reaction evidence="7">
        <text>adenosine + H2O + H(+) = inosine + NH4(+)</text>
        <dbReference type="Rhea" id="RHEA:24408"/>
        <dbReference type="ChEBI" id="CHEBI:15377"/>
        <dbReference type="ChEBI" id="CHEBI:15378"/>
        <dbReference type="ChEBI" id="CHEBI:16335"/>
        <dbReference type="ChEBI" id="CHEBI:17596"/>
        <dbReference type="ChEBI" id="CHEBI:28938"/>
        <dbReference type="EC" id="3.5.4.4"/>
    </reaction>
    <physiologicalReaction direction="left-to-right" evidence="7">
        <dbReference type="Rhea" id="RHEA:24409"/>
    </physiologicalReaction>
</comment>
<reference evidence="11 12" key="1">
    <citation type="submission" date="2023-12" db="EMBL/GenBank/DDBJ databases">
        <title>Novel species of the genus Arcicella isolated from rivers.</title>
        <authorList>
            <person name="Lu H."/>
        </authorList>
    </citation>
    <scope>NUCLEOTIDE SEQUENCE [LARGE SCALE GENOMIC DNA]</scope>
    <source>
        <strain evidence="11 12">LMG 21963</strain>
    </source>
</reference>
<dbReference type="PANTHER" id="PTHR30616">
    <property type="entry name" value="UNCHARACTERIZED PROTEIN YFIH"/>
    <property type="match status" value="1"/>
</dbReference>
<comment type="catalytic activity">
    <reaction evidence="9">
        <text>S-methyl-5'-thioadenosine + phosphate = 5-(methylsulfanyl)-alpha-D-ribose 1-phosphate + adenine</text>
        <dbReference type="Rhea" id="RHEA:11852"/>
        <dbReference type="ChEBI" id="CHEBI:16708"/>
        <dbReference type="ChEBI" id="CHEBI:17509"/>
        <dbReference type="ChEBI" id="CHEBI:43474"/>
        <dbReference type="ChEBI" id="CHEBI:58533"/>
        <dbReference type="EC" id="2.4.2.28"/>
    </reaction>
    <physiologicalReaction direction="left-to-right" evidence="9">
        <dbReference type="Rhea" id="RHEA:11853"/>
    </physiologicalReaction>
</comment>
<evidence type="ECO:0000256" key="4">
    <source>
        <dbReference type="ARBA" id="ARBA00022723"/>
    </source>
</evidence>
<gene>
    <name evidence="11" type="primary">pgeF</name>
    <name evidence="11" type="ORF">VB264_06520</name>
</gene>
<proteinExistence type="inferred from homology"/>
<comment type="catalytic activity">
    <reaction evidence="8">
        <text>adenosine + phosphate = alpha-D-ribose 1-phosphate + adenine</text>
        <dbReference type="Rhea" id="RHEA:27642"/>
        <dbReference type="ChEBI" id="CHEBI:16335"/>
        <dbReference type="ChEBI" id="CHEBI:16708"/>
        <dbReference type="ChEBI" id="CHEBI:43474"/>
        <dbReference type="ChEBI" id="CHEBI:57720"/>
        <dbReference type="EC" id="2.4.2.1"/>
    </reaction>
    <physiologicalReaction direction="left-to-right" evidence="8">
        <dbReference type="Rhea" id="RHEA:27643"/>
    </physiologicalReaction>
</comment>
<evidence type="ECO:0000256" key="1">
    <source>
        <dbReference type="ARBA" id="ARBA00000553"/>
    </source>
</evidence>
<dbReference type="InterPro" id="IPR003730">
    <property type="entry name" value="Cu_polyphenol_OxRdtase"/>
</dbReference>
<organism evidence="11 12">
    <name type="scientific">Arcicella aquatica</name>
    <dbReference type="NCBI Taxonomy" id="217141"/>
    <lineage>
        <taxon>Bacteria</taxon>
        <taxon>Pseudomonadati</taxon>
        <taxon>Bacteroidota</taxon>
        <taxon>Cytophagia</taxon>
        <taxon>Cytophagales</taxon>
        <taxon>Flectobacillaceae</taxon>
        <taxon>Arcicella</taxon>
    </lineage>
</organism>
<dbReference type="Proteomes" id="UP001304671">
    <property type="component" value="Unassembled WGS sequence"/>
</dbReference>
<dbReference type="EMBL" id="JAYFUL010000007">
    <property type="protein sequence ID" value="MEA5257429.1"/>
    <property type="molecule type" value="Genomic_DNA"/>
</dbReference>
<dbReference type="InterPro" id="IPR011324">
    <property type="entry name" value="Cytotoxic_necrot_fac-like_cat"/>
</dbReference>
<keyword evidence="5" id="KW-0378">Hydrolase</keyword>
<comment type="caution">
    <text evidence="11">The sequence shown here is derived from an EMBL/GenBank/DDBJ whole genome shotgun (WGS) entry which is preliminary data.</text>
</comment>
<dbReference type="Pfam" id="PF02578">
    <property type="entry name" value="Cu-oxidase_4"/>
    <property type="match status" value="1"/>
</dbReference>
<keyword evidence="3" id="KW-0808">Transferase</keyword>
<keyword evidence="12" id="KW-1185">Reference proteome</keyword>
<dbReference type="Gene3D" id="3.60.140.10">
    <property type="entry name" value="CNF1/YfiH-like putative cysteine hydrolases"/>
    <property type="match status" value="1"/>
</dbReference>
<dbReference type="RefSeq" id="WP_323247796.1">
    <property type="nucleotide sequence ID" value="NZ_JAYFUL010000007.1"/>
</dbReference>
<evidence type="ECO:0000256" key="6">
    <source>
        <dbReference type="ARBA" id="ARBA00022833"/>
    </source>
</evidence>
<comment type="catalytic activity">
    <reaction evidence="1">
        <text>inosine + phosphate = alpha-D-ribose 1-phosphate + hypoxanthine</text>
        <dbReference type="Rhea" id="RHEA:27646"/>
        <dbReference type="ChEBI" id="CHEBI:17368"/>
        <dbReference type="ChEBI" id="CHEBI:17596"/>
        <dbReference type="ChEBI" id="CHEBI:43474"/>
        <dbReference type="ChEBI" id="CHEBI:57720"/>
        <dbReference type="EC" id="2.4.2.1"/>
    </reaction>
    <physiologicalReaction direction="left-to-right" evidence="1">
        <dbReference type="Rhea" id="RHEA:27647"/>
    </physiologicalReaction>
</comment>
<evidence type="ECO:0000313" key="12">
    <source>
        <dbReference type="Proteomes" id="UP001304671"/>
    </source>
</evidence>
<name>A0ABU5QKQ4_9BACT</name>
<evidence type="ECO:0000256" key="8">
    <source>
        <dbReference type="ARBA" id="ARBA00048968"/>
    </source>
</evidence>
<dbReference type="NCBIfam" id="TIGR00726">
    <property type="entry name" value="peptidoglycan editing factor PgeF"/>
    <property type="match status" value="1"/>
</dbReference>
<dbReference type="CDD" id="cd16833">
    <property type="entry name" value="YfiH"/>
    <property type="match status" value="1"/>
</dbReference>